<protein>
    <submittedName>
        <fullName evidence="2">NifB/NifX family molybdenum-iron cluster-binding protein</fullName>
    </submittedName>
</protein>
<dbReference type="Pfam" id="PF02579">
    <property type="entry name" value="Nitro_FeMo-Co"/>
    <property type="match status" value="1"/>
</dbReference>
<dbReference type="EMBL" id="JAQQAL010000011">
    <property type="protein sequence ID" value="MDC7226208.1"/>
    <property type="molecule type" value="Genomic_DNA"/>
</dbReference>
<dbReference type="SUPFAM" id="SSF53146">
    <property type="entry name" value="Nitrogenase accessory factor-like"/>
    <property type="match status" value="1"/>
</dbReference>
<dbReference type="Gene3D" id="3.30.420.130">
    <property type="entry name" value="Dinitrogenase iron-molybdenum cofactor biosynthesis domain"/>
    <property type="match status" value="1"/>
</dbReference>
<comment type="caution">
    <text evidence="2">The sequence shown here is derived from an EMBL/GenBank/DDBJ whole genome shotgun (WGS) entry which is preliminary data.</text>
</comment>
<sequence length="111" mass="11365">MKVAIATFDGKVSEHFGKCEGFTFANIDGGDAKDVEYAENPGGHCAVLPDFLASRNVKTMVVGGIGTGAIQNLQSRGISVIGSVSGTVEEVLEALKTDSLEGGAVGCGHNH</sequence>
<reference evidence="2 3" key="1">
    <citation type="submission" date="2022-12" db="EMBL/GenBank/DDBJ databases">
        <title>Metagenome assembled genome from gulf of manar.</title>
        <authorList>
            <person name="Kohli P."/>
            <person name="Pk S."/>
            <person name="Venkata Ramana C."/>
            <person name="Sasikala C."/>
        </authorList>
    </citation>
    <scope>NUCLEOTIDE SEQUENCE [LARGE SCALE GENOMIC DNA]</scope>
    <source>
        <strain evidence="2">JB008</strain>
    </source>
</reference>
<name>A0AAJ1IEA1_9SPIO</name>
<dbReference type="Proteomes" id="UP001221217">
    <property type="component" value="Unassembled WGS sequence"/>
</dbReference>
<feature type="domain" description="Dinitrogenase iron-molybdenum cofactor biosynthesis" evidence="1">
    <location>
        <begin position="10"/>
        <end position="96"/>
    </location>
</feature>
<proteinExistence type="predicted"/>
<dbReference type="PANTHER" id="PTHR42983">
    <property type="entry name" value="DINITROGENASE IRON-MOLYBDENUM COFACTOR PROTEIN-RELATED"/>
    <property type="match status" value="1"/>
</dbReference>
<gene>
    <name evidence="2" type="ORF">PQJ61_05545</name>
</gene>
<dbReference type="InterPro" id="IPR033913">
    <property type="entry name" value="MTH1175_dom"/>
</dbReference>
<dbReference type="InterPro" id="IPR003731">
    <property type="entry name" value="Di-Nase_FeMo-co_biosynth"/>
</dbReference>
<organism evidence="2 3">
    <name type="scientific">Candidatus Thalassospirochaeta sargassi</name>
    <dbReference type="NCBI Taxonomy" id="3119039"/>
    <lineage>
        <taxon>Bacteria</taxon>
        <taxon>Pseudomonadati</taxon>
        <taxon>Spirochaetota</taxon>
        <taxon>Spirochaetia</taxon>
        <taxon>Spirochaetales</taxon>
        <taxon>Spirochaetaceae</taxon>
        <taxon>Candidatus Thalassospirochaeta</taxon>
    </lineage>
</organism>
<dbReference type="CDD" id="cd00851">
    <property type="entry name" value="MTH1175"/>
    <property type="match status" value="1"/>
</dbReference>
<dbReference type="PANTHER" id="PTHR42983:SF1">
    <property type="entry name" value="IRON-MOLYBDENUM PROTEIN"/>
    <property type="match status" value="1"/>
</dbReference>
<evidence type="ECO:0000313" key="3">
    <source>
        <dbReference type="Proteomes" id="UP001221217"/>
    </source>
</evidence>
<dbReference type="AlphaFoldDB" id="A0AAJ1IEA1"/>
<accession>A0AAJ1IEA1</accession>
<evidence type="ECO:0000313" key="2">
    <source>
        <dbReference type="EMBL" id="MDC7226208.1"/>
    </source>
</evidence>
<evidence type="ECO:0000259" key="1">
    <source>
        <dbReference type="Pfam" id="PF02579"/>
    </source>
</evidence>
<dbReference type="InterPro" id="IPR036105">
    <property type="entry name" value="DiNase_FeMo-co_biosyn_sf"/>
</dbReference>